<organism evidence="1 2">
    <name type="scientific">Pseudomicrostroma glucosiphilum</name>
    <dbReference type="NCBI Taxonomy" id="1684307"/>
    <lineage>
        <taxon>Eukaryota</taxon>
        <taxon>Fungi</taxon>
        <taxon>Dikarya</taxon>
        <taxon>Basidiomycota</taxon>
        <taxon>Ustilaginomycotina</taxon>
        <taxon>Exobasidiomycetes</taxon>
        <taxon>Microstromatales</taxon>
        <taxon>Microstromatales incertae sedis</taxon>
        <taxon>Pseudomicrostroma</taxon>
    </lineage>
</organism>
<name>A0A316U2J1_9BASI</name>
<proteinExistence type="predicted"/>
<dbReference type="STRING" id="1684307.A0A316U2J1"/>
<evidence type="ECO:0000313" key="1">
    <source>
        <dbReference type="EMBL" id="PWN19034.1"/>
    </source>
</evidence>
<dbReference type="RefSeq" id="XP_025346194.1">
    <property type="nucleotide sequence ID" value="XM_025493111.1"/>
</dbReference>
<dbReference type="EMBL" id="KZ819333">
    <property type="protein sequence ID" value="PWN19034.1"/>
    <property type="molecule type" value="Genomic_DNA"/>
</dbReference>
<evidence type="ECO:0000313" key="2">
    <source>
        <dbReference type="Proteomes" id="UP000245942"/>
    </source>
</evidence>
<keyword evidence="2" id="KW-1185">Reference proteome</keyword>
<dbReference type="AlphaFoldDB" id="A0A316U2J1"/>
<reference evidence="1 2" key="1">
    <citation type="journal article" date="2018" name="Mol. Biol. Evol.">
        <title>Broad Genomic Sampling Reveals a Smut Pathogenic Ancestry of the Fungal Clade Ustilaginomycotina.</title>
        <authorList>
            <person name="Kijpornyongpan T."/>
            <person name="Mondo S.J."/>
            <person name="Barry K."/>
            <person name="Sandor L."/>
            <person name="Lee J."/>
            <person name="Lipzen A."/>
            <person name="Pangilinan J."/>
            <person name="LaButti K."/>
            <person name="Hainaut M."/>
            <person name="Henrissat B."/>
            <person name="Grigoriev I.V."/>
            <person name="Spatafora J.W."/>
            <person name="Aime M.C."/>
        </authorList>
    </citation>
    <scope>NUCLEOTIDE SEQUENCE [LARGE SCALE GENOMIC DNA]</scope>
    <source>
        <strain evidence="1 2">MCA 4718</strain>
    </source>
</reference>
<dbReference type="GeneID" id="37014845"/>
<dbReference type="OrthoDB" id="2772415at2759"/>
<gene>
    <name evidence="1" type="ORF">BCV69DRAFT_284635</name>
</gene>
<accession>A0A316U2J1</accession>
<dbReference type="Proteomes" id="UP000245942">
    <property type="component" value="Unassembled WGS sequence"/>
</dbReference>
<protein>
    <submittedName>
        <fullName evidence="1">Uncharacterized protein</fullName>
    </submittedName>
</protein>
<sequence length="122" mass="13384">MASSQALPTVRLVSVNTAPDRAKVVIGQVIENVKDRYNIIHAGNTETIEGVEPLLRSVQPAPGILFCASMWTPEQQEQIQKIARDTIPGIKTYAIPTGLQVKVGPQGIVDHLMERIDIIMKD</sequence>